<dbReference type="RefSeq" id="WP_099440169.1">
    <property type="nucleotide sequence ID" value="NZ_CP024091.1"/>
</dbReference>
<dbReference type="KEGG" id="pgs:CPT03_18255"/>
<protein>
    <recommendedName>
        <fullName evidence="5">Anti-sigma factor</fullName>
    </recommendedName>
</protein>
<keyword evidence="2" id="KW-0812">Transmembrane</keyword>
<keyword evidence="1" id="KW-0175">Coiled coil</keyword>
<evidence type="ECO:0008006" key="5">
    <source>
        <dbReference type="Google" id="ProtNLM"/>
    </source>
</evidence>
<dbReference type="OrthoDB" id="1120747at2"/>
<sequence length="175" mass="20288">MSKKLEEYIREHKKAFDDGTPSDQLWSKIETALDKEKVKKPLRVPLWFAIAASLIVVMAITFIYTYRSQKTGVEIADVNPVYAQKEMKFASLIEQKKDSLMVYAEENPKLYSEFSADLQKLGADYENLKKQLQNSPNQKLVVRAMVKNLELQLQVINQQLSIINEVSQYKRENKI</sequence>
<dbReference type="Proteomes" id="UP000223749">
    <property type="component" value="Chromosome"/>
</dbReference>
<name>A0A2D1U9J2_9SPHI</name>
<evidence type="ECO:0000256" key="1">
    <source>
        <dbReference type="SAM" id="Coils"/>
    </source>
</evidence>
<organism evidence="3 4">
    <name type="scientific">Pedobacter ginsengisoli</name>
    <dbReference type="NCBI Taxonomy" id="363852"/>
    <lineage>
        <taxon>Bacteria</taxon>
        <taxon>Pseudomonadati</taxon>
        <taxon>Bacteroidota</taxon>
        <taxon>Sphingobacteriia</taxon>
        <taxon>Sphingobacteriales</taxon>
        <taxon>Sphingobacteriaceae</taxon>
        <taxon>Pedobacter</taxon>
    </lineage>
</organism>
<keyword evidence="2" id="KW-0472">Membrane</keyword>
<reference evidence="3 4" key="1">
    <citation type="submission" date="2017-10" db="EMBL/GenBank/DDBJ databases">
        <title>Whole genome of Pedobacter ginsengisoli T01R-27 isolated from tomato rhizosphere.</title>
        <authorList>
            <person name="Weon H.-Y."/>
            <person name="Lee S.A."/>
            <person name="Sang M.K."/>
            <person name="Song J."/>
        </authorList>
    </citation>
    <scope>NUCLEOTIDE SEQUENCE [LARGE SCALE GENOMIC DNA]</scope>
    <source>
        <strain evidence="3 4">T01R-27</strain>
    </source>
</reference>
<keyword evidence="2" id="KW-1133">Transmembrane helix</keyword>
<feature type="coiled-coil region" evidence="1">
    <location>
        <begin position="111"/>
        <end position="166"/>
    </location>
</feature>
<evidence type="ECO:0000313" key="3">
    <source>
        <dbReference type="EMBL" id="ATP58266.1"/>
    </source>
</evidence>
<evidence type="ECO:0000256" key="2">
    <source>
        <dbReference type="SAM" id="Phobius"/>
    </source>
</evidence>
<proteinExistence type="predicted"/>
<evidence type="ECO:0000313" key="4">
    <source>
        <dbReference type="Proteomes" id="UP000223749"/>
    </source>
</evidence>
<feature type="transmembrane region" description="Helical" evidence="2">
    <location>
        <begin position="44"/>
        <end position="66"/>
    </location>
</feature>
<dbReference type="EMBL" id="CP024091">
    <property type="protein sequence ID" value="ATP58266.1"/>
    <property type="molecule type" value="Genomic_DNA"/>
</dbReference>
<gene>
    <name evidence="3" type="ORF">CPT03_18255</name>
</gene>
<keyword evidence="4" id="KW-1185">Reference proteome</keyword>
<accession>A0A2D1U9J2</accession>
<dbReference type="AlphaFoldDB" id="A0A2D1U9J2"/>